<dbReference type="CDD" id="cd00377">
    <property type="entry name" value="ICL_PEPM"/>
    <property type="match status" value="1"/>
</dbReference>
<dbReference type="EMBL" id="CP003229">
    <property type="protein sequence ID" value="AEW98800.1"/>
    <property type="molecule type" value="Genomic_DNA"/>
</dbReference>
<dbReference type="GO" id="GO:0003824">
    <property type="term" value="F:catalytic activity"/>
    <property type="evidence" value="ECO:0007669"/>
    <property type="project" value="InterPro"/>
</dbReference>
<dbReference type="Pfam" id="PF13714">
    <property type="entry name" value="PEP_mutase"/>
    <property type="match status" value="1"/>
</dbReference>
<dbReference type="RefSeq" id="WP_014626827.1">
    <property type="nucleotide sequence ID" value="NC_016113.1"/>
</dbReference>
<dbReference type="InterPro" id="IPR015813">
    <property type="entry name" value="Pyrv/PenolPyrv_kinase-like_dom"/>
</dbReference>
<reference evidence="2" key="1">
    <citation type="submission" date="2011-12" db="EMBL/GenBank/DDBJ databases">
        <title>Complete genome sequence of Streptomyces cattleya strain DSM 46488.</title>
        <authorList>
            <person name="Ou H.-Y."/>
            <person name="Li P."/>
            <person name="Zhao C."/>
            <person name="O'Hagan D."/>
            <person name="Deng Z."/>
        </authorList>
    </citation>
    <scope>NUCLEOTIDE SEQUENCE [LARGE SCALE GENOMIC DNA]</scope>
    <source>
        <strain evidence="2">ATCC 35852 / DSM 46488 / JCM 4925 / NBRC 14057 / NRRL 8057</strain>
        <plasmid evidence="2">Plasmid pSCATT</plasmid>
    </source>
</reference>
<gene>
    <name evidence="1" type="ordered locus">SCATT_p06070</name>
</gene>
<organism evidence="1 2">
    <name type="scientific">Streptantibioticus cattleyicolor (strain ATCC 35852 / DSM 46488 / JCM 4925 / NBRC 14057 / NRRL 8057)</name>
    <name type="common">Streptomyces cattleya</name>
    <dbReference type="NCBI Taxonomy" id="1003195"/>
    <lineage>
        <taxon>Bacteria</taxon>
        <taxon>Bacillati</taxon>
        <taxon>Actinomycetota</taxon>
        <taxon>Actinomycetes</taxon>
        <taxon>Kitasatosporales</taxon>
        <taxon>Streptomycetaceae</taxon>
        <taxon>Streptantibioticus</taxon>
    </lineage>
</organism>
<geneLocation type="plasmid" evidence="1 2">
    <name>pSCATT</name>
</geneLocation>
<sequence>MLPNAWDVASAAMPADAGFAAIGTTSLGVAATAGIPDAAGLARAETPAVAARVVRLGPPVTVDVEGGFSEDPGEVADLVVRLAKLGVAGVDVEDGRPGGVLASRSHQCAVIAAIRSRAPGVFVNARTDAHWLGGRPDPAAALDRIRAYADAGADGAFVPGPADDAGIAEVAAATPLPVNVLFDPARHTVDRLAGSAPAPHCCGRRWARRSARRRRSGAGSRCGEPVRGAGADGRYAGVPRGPGDAHRVPPQQDLAISCQLCCPELYKEVSPCSSTPWADSAGKE</sequence>
<dbReference type="AlphaFoldDB" id="G8XGX3"/>
<proteinExistence type="predicted"/>
<dbReference type="InterPro" id="IPR039556">
    <property type="entry name" value="ICL/PEPM"/>
</dbReference>
<accession>G8XGX3</accession>
<name>G8XGX3_STREN</name>
<evidence type="ECO:0000313" key="1">
    <source>
        <dbReference type="EMBL" id="AEW98800.1"/>
    </source>
</evidence>
<evidence type="ECO:0000313" key="2">
    <source>
        <dbReference type="Proteomes" id="UP000007842"/>
    </source>
</evidence>
<dbReference type="Proteomes" id="UP000007842">
    <property type="component" value="Plasmid pSCATT"/>
</dbReference>
<dbReference type="InterPro" id="IPR040442">
    <property type="entry name" value="Pyrv_kinase-like_dom_sf"/>
</dbReference>
<dbReference type="PANTHER" id="PTHR42905:SF16">
    <property type="entry name" value="CARBOXYPHOSPHONOENOLPYRUVATE PHOSPHONOMUTASE-LIKE PROTEIN (AFU_ORTHOLOGUE AFUA_5G07230)"/>
    <property type="match status" value="1"/>
</dbReference>
<dbReference type="PANTHER" id="PTHR42905">
    <property type="entry name" value="PHOSPHOENOLPYRUVATE CARBOXYLASE"/>
    <property type="match status" value="1"/>
</dbReference>
<protein>
    <submittedName>
        <fullName evidence="1">PEP phosphonomutase-like protein</fullName>
    </submittedName>
</protein>
<dbReference type="Gene3D" id="3.20.20.60">
    <property type="entry name" value="Phosphoenolpyruvate-binding domains"/>
    <property type="match status" value="1"/>
</dbReference>
<dbReference type="PATRIC" id="fig|1003195.29.peg.6404"/>
<dbReference type="KEGG" id="scy:SCATT_p06070"/>
<dbReference type="SUPFAM" id="SSF51621">
    <property type="entry name" value="Phosphoenolpyruvate/pyruvate domain"/>
    <property type="match status" value="1"/>
</dbReference>
<keyword evidence="2" id="KW-1185">Reference proteome</keyword>
<dbReference type="HOGENOM" id="CLU_979738_0_0_11"/>
<keyword evidence="1" id="KW-0614">Plasmid</keyword>